<organism evidence="1 2">
    <name type="scientific">Stieleria bergensis</name>
    <dbReference type="NCBI Taxonomy" id="2528025"/>
    <lineage>
        <taxon>Bacteria</taxon>
        <taxon>Pseudomonadati</taxon>
        <taxon>Planctomycetota</taxon>
        <taxon>Planctomycetia</taxon>
        <taxon>Pirellulales</taxon>
        <taxon>Pirellulaceae</taxon>
        <taxon>Stieleria</taxon>
    </lineage>
</organism>
<dbReference type="AlphaFoldDB" id="A0A517SV21"/>
<dbReference type="Proteomes" id="UP000315003">
    <property type="component" value="Chromosome"/>
</dbReference>
<accession>A0A517SV21</accession>
<dbReference type="RefSeq" id="WP_145272184.1">
    <property type="nucleotide sequence ID" value="NZ_CP036272.1"/>
</dbReference>
<evidence type="ECO:0000313" key="2">
    <source>
        <dbReference type="Proteomes" id="UP000315003"/>
    </source>
</evidence>
<dbReference type="EMBL" id="CP036272">
    <property type="protein sequence ID" value="QDT59977.1"/>
    <property type="molecule type" value="Genomic_DNA"/>
</dbReference>
<name>A0A517SV21_9BACT</name>
<proteinExistence type="predicted"/>
<dbReference type="OrthoDB" id="193320at2"/>
<gene>
    <name evidence="1" type="ORF">SV7mr_24910</name>
</gene>
<sequence>MTSIDCNKLAEHLRDGLRATFTELMAENPDLSFYTFALFTDDSLQFAHAAANSEEGLVKTLERYNADRDDDEPVTSNNMRWAYGDWQFFPIEAEEHLAPVNLVLQDNFTAEEDVFEAQIESLWKALLKGFSLLNEEGFFGEGDARSKITLLVVGHLSDETVDEWVEALNPEDVAQRFLDWDYG</sequence>
<evidence type="ECO:0000313" key="1">
    <source>
        <dbReference type="EMBL" id="QDT59977.1"/>
    </source>
</evidence>
<keyword evidence="2" id="KW-1185">Reference proteome</keyword>
<evidence type="ECO:0008006" key="3">
    <source>
        <dbReference type="Google" id="ProtNLM"/>
    </source>
</evidence>
<dbReference type="Pfam" id="PF14136">
    <property type="entry name" value="DUF4303"/>
    <property type="match status" value="1"/>
</dbReference>
<protein>
    <recommendedName>
        <fullName evidence="3">DUF4303 domain-containing protein</fullName>
    </recommendedName>
</protein>
<reference evidence="1 2" key="1">
    <citation type="submission" date="2019-02" db="EMBL/GenBank/DDBJ databases">
        <title>Deep-cultivation of Planctomycetes and their phenomic and genomic characterization uncovers novel biology.</title>
        <authorList>
            <person name="Wiegand S."/>
            <person name="Jogler M."/>
            <person name="Boedeker C."/>
            <person name="Pinto D."/>
            <person name="Vollmers J."/>
            <person name="Rivas-Marin E."/>
            <person name="Kohn T."/>
            <person name="Peeters S.H."/>
            <person name="Heuer A."/>
            <person name="Rast P."/>
            <person name="Oberbeckmann S."/>
            <person name="Bunk B."/>
            <person name="Jeske O."/>
            <person name="Meyerdierks A."/>
            <person name="Storesund J.E."/>
            <person name="Kallscheuer N."/>
            <person name="Luecker S."/>
            <person name="Lage O.M."/>
            <person name="Pohl T."/>
            <person name="Merkel B.J."/>
            <person name="Hornburger P."/>
            <person name="Mueller R.-W."/>
            <person name="Bruemmer F."/>
            <person name="Labrenz M."/>
            <person name="Spormann A.M."/>
            <person name="Op den Camp H."/>
            <person name="Overmann J."/>
            <person name="Amann R."/>
            <person name="Jetten M.S.M."/>
            <person name="Mascher T."/>
            <person name="Medema M.H."/>
            <person name="Devos D.P."/>
            <person name="Kaster A.-K."/>
            <person name="Ovreas L."/>
            <person name="Rohde M."/>
            <person name="Galperin M.Y."/>
            <person name="Jogler C."/>
        </authorList>
    </citation>
    <scope>NUCLEOTIDE SEQUENCE [LARGE SCALE GENOMIC DNA]</scope>
    <source>
        <strain evidence="1 2">SV_7m_r</strain>
    </source>
</reference>
<dbReference type="InterPro" id="IPR025409">
    <property type="entry name" value="DUF4303"/>
</dbReference>